<evidence type="ECO:0000313" key="2">
    <source>
        <dbReference type="WBParaSite" id="TMUE_2000006744.1"/>
    </source>
</evidence>
<dbReference type="AlphaFoldDB" id="A0A5S6QHS7"/>
<dbReference type="Pfam" id="PF14223">
    <property type="entry name" value="Retrotran_gag_2"/>
    <property type="match status" value="1"/>
</dbReference>
<protein>
    <submittedName>
        <fullName evidence="2">Uncharacterized protein</fullName>
    </submittedName>
</protein>
<dbReference type="PANTHER" id="PTHR47481:SF14">
    <property type="entry name" value="RETROTRANSPOSON COPIA-LIKE N-TERMINAL DOMAIN-CONTAINING PROTEIN"/>
    <property type="match status" value="1"/>
</dbReference>
<organism evidence="1 2">
    <name type="scientific">Trichuris muris</name>
    <name type="common">Mouse whipworm</name>
    <dbReference type="NCBI Taxonomy" id="70415"/>
    <lineage>
        <taxon>Eukaryota</taxon>
        <taxon>Metazoa</taxon>
        <taxon>Ecdysozoa</taxon>
        <taxon>Nematoda</taxon>
        <taxon>Enoplea</taxon>
        <taxon>Dorylaimia</taxon>
        <taxon>Trichinellida</taxon>
        <taxon>Trichuridae</taxon>
        <taxon>Trichuris</taxon>
    </lineage>
</organism>
<dbReference type="PANTHER" id="PTHR47481">
    <property type="match status" value="1"/>
</dbReference>
<dbReference type="Proteomes" id="UP000046395">
    <property type="component" value="Unassembled WGS sequence"/>
</dbReference>
<name>A0A5S6QHS7_TRIMR</name>
<proteinExistence type="predicted"/>
<reference evidence="2" key="1">
    <citation type="submission" date="2019-12" db="UniProtKB">
        <authorList>
            <consortium name="WormBaseParasite"/>
        </authorList>
    </citation>
    <scope>IDENTIFICATION</scope>
</reference>
<dbReference type="WBParaSite" id="TMUE_2000006744.1">
    <property type="protein sequence ID" value="TMUE_2000006744.1"/>
    <property type="gene ID" value="WBGene00299707"/>
</dbReference>
<dbReference type="STRING" id="70415.A0A5S6QHS7"/>
<evidence type="ECO:0000313" key="1">
    <source>
        <dbReference type="Proteomes" id="UP000046395"/>
    </source>
</evidence>
<accession>A0A5S6QHS7</accession>
<keyword evidence="1" id="KW-1185">Reference proteome</keyword>
<sequence>MMGEKEVGKLPKLNGNNHHDRRFNMELLLRKKRLWKYVDGSTMRPESAPTNASDLERFDEQSEISHATIVLAIEPLRQEHMRECETARDAWERLQAAIEPKSRPRMMQLSRCLIDNKCSQRERIGDYVTRTKRIATQLEEAGLEFRDDHLTTIRIANLPSSYDSVASAIMTWDDRKFTFGAIKQ</sequence>